<dbReference type="GO" id="GO:0003700">
    <property type="term" value="F:DNA-binding transcription factor activity"/>
    <property type="evidence" value="ECO:0007669"/>
    <property type="project" value="InterPro"/>
</dbReference>
<reference evidence="2 3" key="1">
    <citation type="submission" date="2019-11" db="EMBL/GenBank/DDBJ databases">
        <title>Whole-genome sequence of a the green, strictly anaerobic photosynthetic bacterium Heliobacillus mobilis DSM 6151.</title>
        <authorList>
            <person name="Kyndt J.A."/>
            <person name="Meyer T.E."/>
        </authorList>
    </citation>
    <scope>NUCLEOTIDE SEQUENCE [LARGE SCALE GENOMIC DNA]</scope>
    <source>
        <strain evidence="2 3">DSM 6151</strain>
    </source>
</reference>
<gene>
    <name evidence="2" type="ORF">GJ688_09690</name>
</gene>
<accession>A0A6I3SK20</accession>
<dbReference type="AlphaFoldDB" id="A0A6I3SK20"/>
<evidence type="ECO:0000313" key="3">
    <source>
        <dbReference type="Proteomes" id="UP000430670"/>
    </source>
</evidence>
<dbReference type="InterPro" id="IPR036388">
    <property type="entry name" value="WH-like_DNA-bd_sf"/>
</dbReference>
<dbReference type="InterPro" id="IPR036390">
    <property type="entry name" value="WH_DNA-bd_sf"/>
</dbReference>
<proteinExistence type="predicted"/>
<dbReference type="InterPro" id="IPR000835">
    <property type="entry name" value="HTH_MarR-typ"/>
</dbReference>
<dbReference type="EMBL" id="WNKU01000009">
    <property type="protein sequence ID" value="MTV49249.1"/>
    <property type="molecule type" value="Genomic_DNA"/>
</dbReference>
<dbReference type="PANTHER" id="PTHR33164">
    <property type="entry name" value="TRANSCRIPTIONAL REGULATOR, MARR FAMILY"/>
    <property type="match status" value="1"/>
</dbReference>
<dbReference type="SMART" id="SM00347">
    <property type="entry name" value="HTH_MARR"/>
    <property type="match status" value="1"/>
</dbReference>
<dbReference type="PROSITE" id="PS50995">
    <property type="entry name" value="HTH_MARR_2"/>
    <property type="match status" value="1"/>
</dbReference>
<dbReference type="SUPFAM" id="SSF46785">
    <property type="entry name" value="Winged helix' DNA-binding domain"/>
    <property type="match status" value="1"/>
</dbReference>
<evidence type="ECO:0000259" key="1">
    <source>
        <dbReference type="PROSITE" id="PS50995"/>
    </source>
</evidence>
<sequence>MSSETVDKETYLTRIQTLLDEFFYNIKQATQDVGGDIPLAEGHFFLLYLLWKFGPCNSTYIAGQLGVTSGAVTGITDKLAGLNLLTRERSLADRRVVMLSLTEQGLSMIQTVNHRRFERINAQLRLLNADDLEKAVDVLEKMNGTLRERAR</sequence>
<dbReference type="RefSeq" id="WP_155476342.1">
    <property type="nucleotide sequence ID" value="NZ_WNKU01000009.1"/>
</dbReference>
<keyword evidence="3" id="KW-1185">Reference proteome</keyword>
<dbReference type="Proteomes" id="UP000430670">
    <property type="component" value="Unassembled WGS sequence"/>
</dbReference>
<organism evidence="2 3">
    <name type="scientific">Heliobacterium mobile</name>
    <name type="common">Heliobacillus mobilis</name>
    <dbReference type="NCBI Taxonomy" id="28064"/>
    <lineage>
        <taxon>Bacteria</taxon>
        <taxon>Bacillati</taxon>
        <taxon>Bacillota</taxon>
        <taxon>Clostridia</taxon>
        <taxon>Eubacteriales</taxon>
        <taxon>Heliobacteriaceae</taxon>
        <taxon>Heliobacterium</taxon>
    </lineage>
</organism>
<dbReference type="PANTHER" id="PTHR33164:SF67">
    <property type="entry name" value="TRANSCRIPTIONAL REGULATOR, MARR FAMILY"/>
    <property type="match status" value="1"/>
</dbReference>
<dbReference type="GO" id="GO:0006950">
    <property type="term" value="P:response to stress"/>
    <property type="evidence" value="ECO:0007669"/>
    <property type="project" value="TreeGrafter"/>
</dbReference>
<dbReference type="Pfam" id="PF01047">
    <property type="entry name" value="MarR"/>
    <property type="match status" value="1"/>
</dbReference>
<protein>
    <submittedName>
        <fullName evidence="2">MarR family transcriptional regulator</fullName>
    </submittedName>
</protein>
<evidence type="ECO:0000313" key="2">
    <source>
        <dbReference type="EMBL" id="MTV49249.1"/>
    </source>
</evidence>
<dbReference type="OrthoDB" id="5461037at2"/>
<comment type="caution">
    <text evidence="2">The sequence shown here is derived from an EMBL/GenBank/DDBJ whole genome shotgun (WGS) entry which is preliminary data.</text>
</comment>
<name>A0A6I3SK20_HELMO</name>
<feature type="domain" description="HTH marR-type" evidence="1">
    <location>
        <begin position="12"/>
        <end position="144"/>
    </location>
</feature>
<dbReference type="Gene3D" id="1.10.10.10">
    <property type="entry name" value="Winged helix-like DNA-binding domain superfamily/Winged helix DNA-binding domain"/>
    <property type="match status" value="1"/>
</dbReference>
<dbReference type="InterPro" id="IPR039422">
    <property type="entry name" value="MarR/SlyA-like"/>
</dbReference>